<evidence type="ECO:0000313" key="8">
    <source>
        <dbReference type="Proteomes" id="UP001525968"/>
    </source>
</evidence>
<dbReference type="Pfam" id="PF03466">
    <property type="entry name" value="LysR_substrate"/>
    <property type="match status" value="1"/>
</dbReference>
<dbReference type="RefSeq" id="WP_261500461.1">
    <property type="nucleotide sequence ID" value="NZ_JAODYH010000004.1"/>
</dbReference>
<keyword evidence="2" id="KW-0805">Transcription regulation</keyword>
<dbReference type="Pfam" id="PF00126">
    <property type="entry name" value="HTH_1"/>
    <property type="match status" value="1"/>
</dbReference>
<keyword evidence="3" id="KW-0238">DNA-binding</keyword>
<comment type="caution">
    <text evidence="7">The sequence shown here is derived from an EMBL/GenBank/DDBJ whole genome shotgun (WGS) entry which is preliminary data.</text>
</comment>
<dbReference type="PANTHER" id="PTHR30293:SF0">
    <property type="entry name" value="NITROGEN ASSIMILATION REGULATORY PROTEIN NAC"/>
    <property type="match status" value="1"/>
</dbReference>
<dbReference type="InterPro" id="IPR036390">
    <property type="entry name" value="WH_DNA-bd_sf"/>
</dbReference>
<evidence type="ECO:0000256" key="2">
    <source>
        <dbReference type="ARBA" id="ARBA00023015"/>
    </source>
</evidence>
<sequence length="315" mass="33659">MSIDIRNLQCFLAVCAAGSISKAAQTMYIAQPAMSMHIKGLETELGLQLFERSAQGVTPTAAGRRLEKHAQALLAQFDLALDEVRHMDATPSGPLNVGLPQSMAKLLTVPLVNGTLAHWPGVQLQVAELSTGYIPQMLLQGQVDVGLTFQKHASAGILYEQLATEALVLVAPPGQFARRKNAALPKIAFASLQRYPLILPAPEHGLRILLDSVASAHHLQLQPLAQVNAIHQIIDLVASGVGCSILSYASVFQEIKRGTVSAAQIHAPEISRPVYLARRSTDNPSMAESSICNLLRAIVQELIANGSWPAQVAAG</sequence>
<evidence type="ECO:0000256" key="3">
    <source>
        <dbReference type="ARBA" id="ARBA00023125"/>
    </source>
</evidence>
<dbReference type="Gene3D" id="1.10.10.10">
    <property type="entry name" value="Winged helix-like DNA-binding domain superfamily/Winged helix DNA-binding domain"/>
    <property type="match status" value="1"/>
</dbReference>
<keyword evidence="4" id="KW-0010">Activator</keyword>
<organism evidence="7 8">
    <name type="scientific">Acidovorax bellezanensis</name>
    <dbReference type="NCBI Taxonomy" id="2976702"/>
    <lineage>
        <taxon>Bacteria</taxon>
        <taxon>Pseudomonadati</taxon>
        <taxon>Pseudomonadota</taxon>
        <taxon>Betaproteobacteria</taxon>
        <taxon>Burkholderiales</taxon>
        <taxon>Comamonadaceae</taxon>
        <taxon>Acidovorax</taxon>
    </lineage>
</organism>
<dbReference type="PANTHER" id="PTHR30293">
    <property type="entry name" value="TRANSCRIPTIONAL REGULATORY PROTEIN NAC-RELATED"/>
    <property type="match status" value="1"/>
</dbReference>
<dbReference type="EMBL" id="JAODYH010000004">
    <property type="protein sequence ID" value="MCT9811252.1"/>
    <property type="molecule type" value="Genomic_DNA"/>
</dbReference>
<dbReference type="InterPro" id="IPR000847">
    <property type="entry name" value="LysR_HTH_N"/>
</dbReference>
<gene>
    <name evidence="7" type="ORF">N0K08_11445</name>
</gene>
<dbReference type="InterPro" id="IPR036388">
    <property type="entry name" value="WH-like_DNA-bd_sf"/>
</dbReference>
<name>A0ABT2PPW8_9BURK</name>
<dbReference type="Gene3D" id="3.40.190.290">
    <property type="match status" value="1"/>
</dbReference>
<accession>A0ABT2PPW8</accession>
<dbReference type="InterPro" id="IPR005119">
    <property type="entry name" value="LysR_subst-bd"/>
</dbReference>
<proteinExistence type="inferred from homology"/>
<keyword evidence="8" id="KW-1185">Reference proteome</keyword>
<reference evidence="7 8" key="1">
    <citation type="submission" date="2022-09" db="EMBL/GenBank/DDBJ databases">
        <title>Draft genome of isolate Be4.</title>
        <authorList>
            <person name="Sanchez-Castro I."/>
            <person name="Martinez-Rodriguez P."/>
            <person name="Descostes M."/>
            <person name="Merroun M."/>
        </authorList>
    </citation>
    <scope>NUCLEOTIDE SEQUENCE [LARGE SCALE GENOMIC DNA]</scope>
    <source>
        <strain evidence="7 8">Be4</strain>
    </source>
</reference>
<feature type="domain" description="HTH lysR-type" evidence="6">
    <location>
        <begin position="3"/>
        <end position="60"/>
    </location>
</feature>
<comment type="similarity">
    <text evidence="1">Belongs to the LysR transcriptional regulatory family.</text>
</comment>
<dbReference type="SUPFAM" id="SSF53850">
    <property type="entry name" value="Periplasmic binding protein-like II"/>
    <property type="match status" value="1"/>
</dbReference>
<dbReference type="PROSITE" id="PS50931">
    <property type="entry name" value="HTH_LYSR"/>
    <property type="match status" value="1"/>
</dbReference>
<evidence type="ECO:0000256" key="5">
    <source>
        <dbReference type="ARBA" id="ARBA00023163"/>
    </source>
</evidence>
<dbReference type="SUPFAM" id="SSF46785">
    <property type="entry name" value="Winged helix' DNA-binding domain"/>
    <property type="match status" value="1"/>
</dbReference>
<evidence type="ECO:0000259" key="6">
    <source>
        <dbReference type="PROSITE" id="PS50931"/>
    </source>
</evidence>
<evidence type="ECO:0000256" key="4">
    <source>
        <dbReference type="ARBA" id="ARBA00023159"/>
    </source>
</evidence>
<protein>
    <submittedName>
        <fullName evidence="7">LysR family transcriptional regulator</fullName>
    </submittedName>
</protein>
<evidence type="ECO:0000313" key="7">
    <source>
        <dbReference type="EMBL" id="MCT9811252.1"/>
    </source>
</evidence>
<dbReference type="Proteomes" id="UP001525968">
    <property type="component" value="Unassembled WGS sequence"/>
</dbReference>
<dbReference type="PRINTS" id="PR00039">
    <property type="entry name" value="HTHLYSR"/>
</dbReference>
<evidence type="ECO:0000256" key="1">
    <source>
        <dbReference type="ARBA" id="ARBA00009437"/>
    </source>
</evidence>
<keyword evidence="5" id="KW-0804">Transcription</keyword>